<organism evidence="2 3">
    <name type="scientific">Lysinibacillus fusiformis</name>
    <dbReference type="NCBI Taxonomy" id="28031"/>
    <lineage>
        <taxon>Bacteria</taxon>
        <taxon>Bacillati</taxon>
        <taxon>Bacillota</taxon>
        <taxon>Bacilli</taxon>
        <taxon>Bacillales</taxon>
        <taxon>Bacillaceae</taxon>
        <taxon>Lysinibacillus</taxon>
    </lineage>
</organism>
<dbReference type="Proteomes" id="UP000094784">
    <property type="component" value="Unassembled WGS sequence"/>
</dbReference>
<evidence type="ECO:0000313" key="3">
    <source>
        <dbReference type="Proteomes" id="UP000094784"/>
    </source>
</evidence>
<reference evidence="2 3" key="1">
    <citation type="submission" date="2016-09" db="EMBL/GenBank/DDBJ databases">
        <title>Draft genome sequence of the soil isolate, Lysinibacillus fusiformis M5, a potential hypoxanthine producer.</title>
        <authorList>
            <person name="Gallegos-Monterrosa R."/>
            <person name="Maroti G."/>
            <person name="Balint B."/>
            <person name="Kovacs A.T."/>
        </authorList>
    </citation>
    <scope>NUCLEOTIDE SEQUENCE [LARGE SCALE GENOMIC DNA]</scope>
    <source>
        <strain evidence="2 3">M5</strain>
    </source>
</reference>
<evidence type="ECO:0000259" key="1">
    <source>
        <dbReference type="PROSITE" id="PS51186"/>
    </source>
</evidence>
<keyword evidence="2" id="KW-0808">Transferase</keyword>
<name>A0A1E4R676_9BACI</name>
<dbReference type="PROSITE" id="PS51186">
    <property type="entry name" value="GNAT"/>
    <property type="match status" value="1"/>
</dbReference>
<protein>
    <submittedName>
        <fullName evidence="2">GNAT family N-acetyltransferase</fullName>
    </submittedName>
</protein>
<dbReference type="PANTHER" id="PTHR43072">
    <property type="entry name" value="N-ACETYLTRANSFERASE"/>
    <property type="match status" value="1"/>
</dbReference>
<accession>A0A1E4R676</accession>
<dbReference type="SUPFAM" id="SSF55729">
    <property type="entry name" value="Acyl-CoA N-acyltransferases (Nat)"/>
    <property type="match status" value="1"/>
</dbReference>
<gene>
    <name evidence="2" type="ORF">BG258_08690</name>
</gene>
<sequence>MNICTVSLATIREVVPLFNAYREFYGQPADLIQAEQFIQERVEKEQSIIFLAYLDGEAVGFAQLFPIFSSVAMKGAFILNDLFVAGHARKQGVAKALIEQCYVYCQQENARYMMLETAKDNVNAQKLYEKVGMTIDDHVYYYSIYW</sequence>
<dbReference type="OrthoDB" id="9792929at2"/>
<dbReference type="InterPro" id="IPR000182">
    <property type="entry name" value="GNAT_dom"/>
</dbReference>
<dbReference type="RefSeq" id="WP_069481002.1">
    <property type="nucleotide sequence ID" value="NZ_KV766182.1"/>
</dbReference>
<dbReference type="Pfam" id="PF00583">
    <property type="entry name" value="Acetyltransf_1"/>
    <property type="match status" value="1"/>
</dbReference>
<comment type="caution">
    <text evidence="2">The sequence shown here is derived from an EMBL/GenBank/DDBJ whole genome shotgun (WGS) entry which is preliminary data.</text>
</comment>
<dbReference type="InterPro" id="IPR016181">
    <property type="entry name" value="Acyl_CoA_acyltransferase"/>
</dbReference>
<dbReference type="Gene3D" id="3.40.630.30">
    <property type="match status" value="1"/>
</dbReference>
<dbReference type="EMBL" id="MECQ01000001">
    <property type="protein sequence ID" value="ODV55976.1"/>
    <property type="molecule type" value="Genomic_DNA"/>
</dbReference>
<evidence type="ECO:0000313" key="2">
    <source>
        <dbReference type="EMBL" id="ODV55976.1"/>
    </source>
</evidence>
<dbReference type="CDD" id="cd04301">
    <property type="entry name" value="NAT_SF"/>
    <property type="match status" value="1"/>
</dbReference>
<dbReference type="GO" id="GO:0016747">
    <property type="term" value="F:acyltransferase activity, transferring groups other than amino-acyl groups"/>
    <property type="evidence" value="ECO:0007669"/>
    <property type="project" value="InterPro"/>
</dbReference>
<dbReference type="PANTHER" id="PTHR43072:SF60">
    <property type="entry name" value="L-2,4-DIAMINOBUTYRIC ACID ACETYLTRANSFERASE"/>
    <property type="match status" value="1"/>
</dbReference>
<feature type="domain" description="N-acetyltransferase" evidence="1">
    <location>
        <begin position="4"/>
        <end position="146"/>
    </location>
</feature>
<proteinExistence type="predicted"/>
<dbReference type="AlphaFoldDB" id="A0A1E4R676"/>